<dbReference type="Gene3D" id="3.30.200.20">
    <property type="entry name" value="Phosphorylase Kinase, domain 1"/>
    <property type="match status" value="1"/>
</dbReference>
<gene>
    <name evidence="3" type="ORF">TeGR_g6660</name>
</gene>
<protein>
    <recommendedName>
        <fullName evidence="2">Protein kinase domain-containing protein</fullName>
    </recommendedName>
</protein>
<keyword evidence="4" id="KW-1185">Reference proteome</keyword>
<dbReference type="PANTHER" id="PTHR44329">
    <property type="entry name" value="SERINE/THREONINE-PROTEIN KINASE TNNI3K-RELATED"/>
    <property type="match status" value="1"/>
</dbReference>
<sequence length="368" mass="40174">MPLSPGSDESDHYSTDSDQQRYSDDEDFDSQPALHEKGRSGGRGLNDNEKGRAEAKGESDGEGGGGESKGGGISDGRSGAGVGDINLIPFDDLEVLDQIGGGGVGLVYEGRYRGRAVAVKTLFDPKVDDALKQEFMDELYVMARCNNPNVVGLEGACLKPPDLCFVMDLADSSLFDLLHNSRLDRFTLHQRLSMCHQVAKGLLYLHQMTPPVIHRDIKSHNVLVFNDNNSDDDIVLKLCDFGLVRTKTTAAGTPNYMAPELFRQASFSAAVDVYAFAVLACEIFTQQLPYRGYDPSDIARVVIAGERPEIPALDVPAPVADLIRRGWSGDAGERPGFEEIEETLARVIERTPRRTAMDDLDDDALFGM</sequence>
<dbReference type="PROSITE" id="PS50011">
    <property type="entry name" value="PROTEIN_KINASE_DOM"/>
    <property type="match status" value="1"/>
</dbReference>
<name>A0ABQ6N0M7_9STRA</name>
<feature type="region of interest" description="Disordered" evidence="1">
    <location>
        <begin position="1"/>
        <end position="76"/>
    </location>
</feature>
<dbReference type="Gene3D" id="1.10.510.10">
    <property type="entry name" value="Transferase(Phosphotransferase) domain 1"/>
    <property type="match status" value="1"/>
</dbReference>
<dbReference type="Proteomes" id="UP001165060">
    <property type="component" value="Unassembled WGS sequence"/>
</dbReference>
<reference evidence="3 4" key="1">
    <citation type="journal article" date="2023" name="Commun. Biol.">
        <title>Genome analysis of Parmales, the sister group of diatoms, reveals the evolutionary specialization of diatoms from phago-mixotrophs to photoautotrophs.</title>
        <authorList>
            <person name="Ban H."/>
            <person name="Sato S."/>
            <person name="Yoshikawa S."/>
            <person name="Yamada K."/>
            <person name="Nakamura Y."/>
            <person name="Ichinomiya M."/>
            <person name="Sato N."/>
            <person name="Blanc-Mathieu R."/>
            <person name="Endo H."/>
            <person name="Kuwata A."/>
            <person name="Ogata H."/>
        </authorList>
    </citation>
    <scope>NUCLEOTIDE SEQUENCE [LARGE SCALE GENOMIC DNA]</scope>
</reference>
<dbReference type="SMART" id="SM00220">
    <property type="entry name" value="S_TKc"/>
    <property type="match status" value="1"/>
</dbReference>
<dbReference type="InterPro" id="IPR000719">
    <property type="entry name" value="Prot_kinase_dom"/>
</dbReference>
<feature type="compositionally biased region" description="Gly residues" evidence="1">
    <location>
        <begin position="62"/>
        <end position="76"/>
    </location>
</feature>
<evidence type="ECO:0000313" key="4">
    <source>
        <dbReference type="Proteomes" id="UP001165060"/>
    </source>
</evidence>
<dbReference type="SUPFAM" id="SSF56112">
    <property type="entry name" value="Protein kinase-like (PK-like)"/>
    <property type="match status" value="1"/>
</dbReference>
<proteinExistence type="predicted"/>
<dbReference type="InterPro" id="IPR051681">
    <property type="entry name" value="Ser/Thr_Kinases-Pseudokinases"/>
</dbReference>
<dbReference type="InterPro" id="IPR001245">
    <property type="entry name" value="Ser-Thr/Tyr_kinase_cat_dom"/>
</dbReference>
<organism evidence="3 4">
    <name type="scientific">Tetraparma gracilis</name>
    <dbReference type="NCBI Taxonomy" id="2962635"/>
    <lineage>
        <taxon>Eukaryota</taxon>
        <taxon>Sar</taxon>
        <taxon>Stramenopiles</taxon>
        <taxon>Ochrophyta</taxon>
        <taxon>Bolidophyceae</taxon>
        <taxon>Parmales</taxon>
        <taxon>Triparmaceae</taxon>
        <taxon>Tetraparma</taxon>
    </lineage>
</organism>
<dbReference type="PROSITE" id="PS00108">
    <property type="entry name" value="PROTEIN_KINASE_ST"/>
    <property type="match status" value="1"/>
</dbReference>
<dbReference type="CDD" id="cd13999">
    <property type="entry name" value="STKc_MAP3K-like"/>
    <property type="match status" value="1"/>
</dbReference>
<accession>A0ABQ6N0M7</accession>
<evidence type="ECO:0000256" key="1">
    <source>
        <dbReference type="SAM" id="MobiDB-lite"/>
    </source>
</evidence>
<feature type="domain" description="Protein kinase" evidence="2">
    <location>
        <begin position="93"/>
        <end position="344"/>
    </location>
</feature>
<evidence type="ECO:0000313" key="3">
    <source>
        <dbReference type="EMBL" id="GMI36844.1"/>
    </source>
</evidence>
<dbReference type="Pfam" id="PF07714">
    <property type="entry name" value="PK_Tyr_Ser-Thr"/>
    <property type="match status" value="1"/>
</dbReference>
<evidence type="ECO:0000259" key="2">
    <source>
        <dbReference type="PROSITE" id="PS50011"/>
    </source>
</evidence>
<dbReference type="InterPro" id="IPR008271">
    <property type="entry name" value="Ser/Thr_kinase_AS"/>
</dbReference>
<dbReference type="EMBL" id="BRYB01000750">
    <property type="protein sequence ID" value="GMI36844.1"/>
    <property type="molecule type" value="Genomic_DNA"/>
</dbReference>
<feature type="compositionally biased region" description="Basic and acidic residues" evidence="1">
    <location>
        <begin position="9"/>
        <end position="23"/>
    </location>
</feature>
<feature type="compositionally biased region" description="Basic and acidic residues" evidence="1">
    <location>
        <begin position="46"/>
        <end position="59"/>
    </location>
</feature>
<dbReference type="InterPro" id="IPR011009">
    <property type="entry name" value="Kinase-like_dom_sf"/>
</dbReference>
<comment type="caution">
    <text evidence="3">The sequence shown here is derived from an EMBL/GenBank/DDBJ whole genome shotgun (WGS) entry which is preliminary data.</text>
</comment>